<evidence type="ECO:0000313" key="3">
    <source>
        <dbReference type="Proteomes" id="UP000192342"/>
    </source>
</evidence>
<protein>
    <submittedName>
        <fullName evidence="2">NAD-dependent epimerase/dehydratase family protein</fullName>
    </submittedName>
</protein>
<proteinExistence type="predicted"/>
<dbReference type="AlphaFoldDB" id="A0A1Y1SF01"/>
<dbReference type="STRING" id="1317117.ATO7_00125"/>
<accession>A0A1Y1SF01</accession>
<comment type="caution">
    <text evidence="2">The sequence shown here is derived from an EMBL/GenBank/DDBJ whole genome shotgun (WGS) entry which is preliminary data.</text>
</comment>
<dbReference type="PANTHER" id="PTHR48079">
    <property type="entry name" value="PROTEIN YEEZ"/>
    <property type="match status" value="1"/>
</dbReference>
<dbReference type="EMBL" id="AQQV01000001">
    <property type="protein sequence ID" value="ORE88234.1"/>
    <property type="molecule type" value="Genomic_DNA"/>
</dbReference>
<evidence type="ECO:0000259" key="1">
    <source>
        <dbReference type="Pfam" id="PF01370"/>
    </source>
</evidence>
<dbReference type="SUPFAM" id="SSF51735">
    <property type="entry name" value="NAD(P)-binding Rossmann-fold domains"/>
    <property type="match status" value="1"/>
</dbReference>
<organism evidence="2 3">
    <name type="scientific">Oceanococcus atlanticus</name>
    <dbReference type="NCBI Taxonomy" id="1317117"/>
    <lineage>
        <taxon>Bacteria</taxon>
        <taxon>Pseudomonadati</taxon>
        <taxon>Pseudomonadota</taxon>
        <taxon>Gammaproteobacteria</taxon>
        <taxon>Chromatiales</taxon>
        <taxon>Oceanococcaceae</taxon>
        <taxon>Oceanococcus</taxon>
    </lineage>
</organism>
<reference evidence="2 3" key="1">
    <citation type="submission" date="2013-04" db="EMBL/GenBank/DDBJ databases">
        <title>Oceanococcus atlanticus 22II-S10r2 Genome Sequencing.</title>
        <authorList>
            <person name="Lai Q."/>
            <person name="Li G."/>
            <person name="Shao Z."/>
        </authorList>
    </citation>
    <scope>NUCLEOTIDE SEQUENCE [LARGE SCALE GENOMIC DNA]</scope>
    <source>
        <strain evidence="2 3">22II-S10r2</strain>
    </source>
</reference>
<dbReference type="InterPro" id="IPR001509">
    <property type="entry name" value="Epimerase_deHydtase"/>
</dbReference>
<gene>
    <name evidence="2" type="ORF">ATO7_00125</name>
</gene>
<dbReference type="InterPro" id="IPR051783">
    <property type="entry name" value="NAD(P)-dependent_oxidoreduct"/>
</dbReference>
<dbReference type="Proteomes" id="UP000192342">
    <property type="component" value="Unassembled WGS sequence"/>
</dbReference>
<dbReference type="Pfam" id="PF01370">
    <property type="entry name" value="Epimerase"/>
    <property type="match status" value="1"/>
</dbReference>
<dbReference type="InterPro" id="IPR036291">
    <property type="entry name" value="NAD(P)-bd_dom_sf"/>
</dbReference>
<dbReference type="OrthoDB" id="9776313at2"/>
<dbReference type="GO" id="GO:0005737">
    <property type="term" value="C:cytoplasm"/>
    <property type="evidence" value="ECO:0007669"/>
    <property type="project" value="TreeGrafter"/>
</dbReference>
<feature type="domain" description="NAD-dependent epimerase/dehydratase" evidence="1">
    <location>
        <begin position="5"/>
        <end position="227"/>
    </location>
</feature>
<dbReference type="GO" id="GO:0004029">
    <property type="term" value="F:aldehyde dehydrogenase (NAD+) activity"/>
    <property type="evidence" value="ECO:0007669"/>
    <property type="project" value="TreeGrafter"/>
</dbReference>
<name>A0A1Y1SF01_9GAMM</name>
<sequence length="328" mass="35709">MQKQVTVTGGGGRLGCALVRTLLENGLKVRVLEPASALPASLAGLTVELVSGSVLDPTAVAKAIEGASVVYHLAAKIDLDRDLDGSVYAVNVEGTRQVAEACLARDLRLVHCSSHHALDLEPLSEPLDESRPLAVDHKCTYHRSKARAEQLVHELIRERALNAVVVNPGTLVGPLDFEPSLFGQGMLDLYHGKLPALLNIATDCADVRDVAQAIMVAAQRGRTGERYLLSGKPLHMREIAALWSDITGCQTPAVFLPRWFGWFIVPFTVGAARIKRQKPLFTPNMLRASVANDSVCCDKAARELDYQPRPVEDSLRDAFAFYQEQGWA</sequence>
<dbReference type="Gene3D" id="3.40.50.720">
    <property type="entry name" value="NAD(P)-binding Rossmann-like Domain"/>
    <property type="match status" value="1"/>
</dbReference>
<dbReference type="RefSeq" id="WP_158522959.1">
    <property type="nucleotide sequence ID" value="NZ_AQQV01000001.1"/>
</dbReference>
<dbReference type="PANTHER" id="PTHR48079:SF6">
    <property type="entry name" value="NAD(P)-BINDING DOMAIN-CONTAINING PROTEIN-RELATED"/>
    <property type="match status" value="1"/>
</dbReference>
<keyword evidence="3" id="KW-1185">Reference proteome</keyword>
<evidence type="ECO:0000313" key="2">
    <source>
        <dbReference type="EMBL" id="ORE88234.1"/>
    </source>
</evidence>